<organism evidence="9 10">
    <name type="scientific">Brevundimonas olei</name>
    <dbReference type="NCBI Taxonomy" id="657642"/>
    <lineage>
        <taxon>Bacteria</taxon>
        <taxon>Pseudomonadati</taxon>
        <taxon>Pseudomonadota</taxon>
        <taxon>Alphaproteobacteria</taxon>
        <taxon>Caulobacterales</taxon>
        <taxon>Caulobacteraceae</taxon>
        <taxon>Brevundimonas</taxon>
    </lineage>
</organism>
<comment type="similarity">
    <text evidence="2">Belongs to the VirD4/TraG family.</text>
</comment>
<keyword evidence="4 8" id="KW-0812">Transmembrane</keyword>
<evidence type="ECO:0000256" key="8">
    <source>
        <dbReference type="SAM" id="Phobius"/>
    </source>
</evidence>
<keyword evidence="3" id="KW-1003">Cell membrane</keyword>
<protein>
    <submittedName>
        <fullName evidence="9">Type IV secretory system conjugative DNA transfer family protein</fullName>
    </submittedName>
</protein>
<feature type="transmembrane region" description="Helical" evidence="8">
    <location>
        <begin position="12"/>
        <end position="38"/>
    </location>
</feature>
<dbReference type="PANTHER" id="PTHR37937">
    <property type="entry name" value="CONJUGATIVE TRANSFER: DNA TRANSPORT"/>
    <property type="match status" value="1"/>
</dbReference>
<evidence type="ECO:0000256" key="2">
    <source>
        <dbReference type="ARBA" id="ARBA00008806"/>
    </source>
</evidence>
<evidence type="ECO:0000313" key="9">
    <source>
        <dbReference type="EMBL" id="WWT56526.1"/>
    </source>
</evidence>
<dbReference type="Gene3D" id="3.40.50.300">
    <property type="entry name" value="P-loop containing nucleotide triphosphate hydrolases"/>
    <property type="match status" value="1"/>
</dbReference>
<reference evidence="9 10" key="1">
    <citation type="submission" date="2024-02" db="EMBL/GenBank/DDBJ databases">
        <title>Distribution and functional of Brevundimonas-related endobacteria within Verticillium dahliae.</title>
        <authorList>
            <person name="Zeng H."/>
        </authorList>
    </citation>
    <scope>NUCLEOTIDE SEQUENCE [LARGE SCALE GENOMIC DNA]</scope>
    <source>
        <strain evidence="9 10">TRM 44200</strain>
        <plasmid evidence="9 10">unnamed</plasmid>
    </source>
</reference>
<dbReference type="RefSeq" id="WP_338578679.1">
    <property type="nucleotide sequence ID" value="NZ_CP146370.1"/>
</dbReference>
<feature type="region of interest" description="Disordered" evidence="7">
    <location>
        <begin position="625"/>
        <end position="662"/>
    </location>
</feature>
<feature type="compositionally biased region" description="Acidic residues" evidence="7">
    <location>
        <begin position="637"/>
        <end position="651"/>
    </location>
</feature>
<dbReference type="Pfam" id="PF02534">
    <property type="entry name" value="T4SS-DNA_transf"/>
    <property type="match status" value="1"/>
</dbReference>
<dbReference type="Proteomes" id="UP001363460">
    <property type="component" value="Plasmid unnamed"/>
</dbReference>
<evidence type="ECO:0000256" key="7">
    <source>
        <dbReference type="SAM" id="MobiDB-lite"/>
    </source>
</evidence>
<comment type="subcellular location">
    <subcellularLocation>
        <location evidence="1">Cell membrane</location>
        <topology evidence="1">Multi-pass membrane protein</topology>
    </subcellularLocation>
</comment>
<dbReference type="SUPFAM" id="SSF52540">
    <property type="entry name" value="P-loop containing nucleoside triphosphate hydrolases"/>
    <property type="match status" value="1"/>
</dbReference>
<evidence type="ECO:0000256" key="4">
    <source>
        <dbReference type="ARBA" id="ARBA00022692"/>
    </source>
</evidence>
<name>A0ABZ2ILF4_9CAUL</name>
<keyword evidence="5 8" id="KW-1133">Transmembrane helix</keyword>
<gene>
    <name evidence="9" type="ORF">V8J38_16885</name>
</gene>
<keyword evidence="10" id="KW-1185">Reference proteome</keyword>
<proteinExistence type="inferred from homology"/>
<evidence type="ECO:0000256" key="1">
    <source>
        <dbReference type="ARBA" id="ARBA00004651"/>
    </source>
</evidence>
<feature type="compositionally biased region" description="Basic and acidic residues" evidence="7">
    <location>
        <begin position="652"/>
        <end position="662"/>
    </location>
</feature>
<evidence type="ECO:0000313" key="10">
    <source>
        <dbReference type="Proteomes" id="UP001363460"/>
    </source>
</evidence>
<dbReference type="EMBL" id="CP146370">
    <property type="protein sequence ID" value="WWT56526.1"/>
    <property type="molecule type" value="Genomic_DNA"/>
</dbReference>
<sequence>MNVAEGKRGRLTAWQFGGFLLYLVYVVLLSSAVTQWLASRLPNDPKLGQRGLLDLYPPFAWADWYLRFQRSAPEYFTQALFAFLVLAALGLLFYVGLVGYYLRSPKQHTNLHGTAHWATMKDVEESGLIPAAGRVSSSVVVGAFPTAKGDLQYLYDDGPSHVAALAPTRSGKGVSLVIPTLLTYKHSVIVNDLKGELWALTAGWRQKYAKNKVLLFEPAAISGSARFNPLAEVRFGTLHEVGDVQTLVTIIVDPSGKGMEDHWSKTAHAFLTGVILHLHYSLKAQGRQASLPDVAAVLSDSGSENADAARRIEMLYTAMVQNTHAGGKRHETVSAAAQDMLNRSDQERSGVLSTAMSHLSLYRDPLVAANVSHSDFSIRDLMDHESPVSLYLLVRPGDKERMRPLMRLLLNQILIGLMQVKPVFENSRQVAPHKHPLMMMLDEFPSYGRLDVFKEQLAYIAGYGIKAYLIMQDVAQLQDIYGRNETIISNCHVRVAFAPNRVETARWLSDNCGVQTVITEQISVSGSRHGAMAKQYSRSFHETSRPLLTPDEAMRLRGMKRNDSDEVTDAGELLVLVAGRPPIKGEQGLFFRDPIFRKRASVPPPETSDILTVAAPAAPAFALSTLQPDLPKHDEDGVVIEDDEDSGTDALDETHDEAAAGA</sequence>
<keyword evidence="6 8" id="KW-0472">Membrane</keyword>
<evidence type="ECO:0000256" key="5">
    <source>
        <dbReference type="ARBA" id="ARBA00022989"/>
    </source>
</evidence>
<dbReference type="PANTHER" id="PTHR37937:SF1">
    <property type="entry name" value="CONJUGATIVE TRANSFER: DNA TRANSPORT"/>
    <property type="match status" value="1"/>
</dbReference>
<dbReference type="CDD" id="cd01127">
    <property type="entry name" value="TrwB_TraG_TraD_VirD4"/>
    <property type="match status" value="2"/>
</dbReference>
<accession>A0ABZ2ILF4</accession>
<geneLocation type="plasmid" evidence="9 10">
    <name>unnamed</name>
</geneLocation>
<evidence type="ECO:0000256" key="3">
    <source>
        <dbReference type="ARBA" id="ARBA00022475"/>
    </source>
</evidence>
<dbReference type="InterPro" id="IPR027417">
    <property type="entry name" value="P-loop_NTPase"/>
</dbReference>
<feature type="transmembrane region" description="Helical" evidence="8">
    <location>
        <begin position="75"/>
        <end position="102"/>
    </location>
</feature>
<dbReference type="InterPro" id="IPR003688">
    <property type="entry name" value="TraG/VirD4"/>
</dbReference>
<dbReference type="InterPro" id="IPR051539">
    <property type="entry name" value="T4SS-coupling_protein"/>
</dbReference>
<dbReference type="NCBIfam" id="NF010453">
    <property type="entry name" value="PRK13880.1"/>
    <property type="match status" value="1"/>
</dbReference>
<evidence type="ECO:0000256" key="6">
    <source>
        <dbReference type="ARBA" id="ARBA00023136"/>
    </source>
</evidence>
<keyword evidence="9" id="KW-0614">Plasmid</keyword>